<keyword evidence="5" id="KW-0235">DNA replication</keyword>
<keyword evidence="6" id="KW-0804">Transcription</keyword>
<dbReference type="Gene3D" id="3.90.580.10">
    <property type="entry name" value="Zinc finger, CHC2-type domain"/>
    <property type="match status" value="1"/>
</dbReference>
<dbReference type="OrthoDB" id="9811157at2"/>
<dbReference type="Pfam" id="PF23639">
    <property type="entry name" value="DUF7146"/>
    <property type="match status" value="1"/>
</dbReference>
<dbReference type="GO" id="GO:0016779">
    <property type="term" value="F:nucleotidyltransferase activity"/>
    <property type="evidence" value="ECO:0007669"/>
    <property type="project" value="UniProtKB-KW"/>
</dbReference>
<dbReference type="InterPro" id="IPR006171">
    <property type="entry name" value="TOPRIM_dom"/>
</dbReference>
<dbReference type="SMART" id="SM00778">
    <property type="entry name" value="Prim_Zn_Ribbon"/>
    <property type="match status" value="1"/>
</dbReference>
<feature type="domain" description="DNA primase/helicase Gp4 N-terminal Bacteriophage T7-like" evidence="7">
    <location>
        <begin position="33"/>
        <end position="69"/>
    </location>
</feature>
<evidence type="ECO:0000256" key="6">
    <source>
        <dbReference type="ARBA" id="ARBA00023163"/>
    </source>
</evidence>
<dbReference type="GO" id="GO:0006269">
    <property type="term" value="P:DNA replication, synthesis of primer"/>
    <property type="evidence" value="ECO:0007669"/>
    <property type="project" value="UniProtKB-KW"/>
</dbReference>
<dbReference type="RefSeq" id="WP_152716977.1">
    <property type="nucleotide sequence ID" value="NZ_VOSJ01000338.1"/>
</dbReference>
<reference evidence="8 9" key="1">
    <citation type="journal article" date="2019" name="Syst. Appl. Microbiol.">
        <title>Microvirga tunisiensis sp. nov., a root nodule symbiotic bacterium isolated from Lupinus micranthus and L. luteus grown in Northern Tunisia.</title>
        <authorList>
            <person name="Msaddak A."/>
            <person name="Rejili M."/>
            <person name="Duran D."/>
            <person name="Mars M."/>
            <person name="Palacios J.M."/>
            <person name="Ruiz-Argueso T."/>
            <person name="Rey L."/>
            <person name="Imperial J."/>
        </authorList>
    </citation>
    <scope>NUCLEOTIDE SEQUENCE [LARGE SCALE GENOMIC DNA]</scope>
    <source>
        <strain evidence="8 9">Lmie10</strain>
    </source>
</reference>
<evidence type="ECO:0000313" key="8">
    <source>
        <dbReference type="EMBL" id="MPR30117.1"/>
    </source>
</evidence>
<keyword evidence="2" id="KW-0639">Primosome</keyword>
<dbReference type="SUPFAM" id="SSF57783">
    <property type="entry name" value="Zinc beta-ribbon"/>
    <property type="match status" value="1"/>
</dbReference>
<dbReference type="CDD" id="cd01029">
    <property type="entry name" value="TOPRIM_primases"/>
    <property type="match status" value="1"/>
</dbReference>
<dbReference type="GO" id="GO:0008270">
    <property type="term" value="F:zinc ion binding"/>
    <property type="evidence" value="ECO:0007669"/>
    <property type="project" value="InterPro"/>
</dbReference>
<evidence type="ECO:0000259" key="7">
    <source>
        <dbReference type="SMART" id="SM00778"/>
    </source>
</evidence>
<dbReference type="Pfam" id="PF08273">
    <property type="entry name" value="Zn_Ribbon_Prim"/>
    <property type="match status" value="1"/>
</dbReference>
<dbReference type="EMBL" id="VOSK01000312">
    <property type="protein sequence ID" value="MPR30117.1"/>
    <property type="molecule type" value="Genomic_DNA"/>
</dbReference>
<keyword evidence="3" id="KW-0808">Transferase</keyword>
<dbReference type="InterPro" id="IPR034154">
    <property type="entry name" value="TOPRIM_DnaG/twinkle"/>
</dbReference>
<evidence type="ECO:0000256" key="3">
    <source>
        <dbReference type="ARBA" id="ARBA00022679"/>
    </source>
</evidence>
<dbReference type="InterPro" id="IPR036977">
    <property type="entry name" value="DNA_primase_Znf_CHC2"/>
</dbReference>
<sequence>MPSRKETPLKDRARGRWHEMLPALGLPRQILTGKHQPCPMCRGKDRFRFDNKRNEGTWFCSHCRAGDGISLVMKAKDWDYRTAAKEIETLIGSATPVDPPLERGEADKRAALNELWRSSRAIQPGDAAGVFLFNRVGITTFPDCLRFACNIPYRDDGRTSWHPGMIAKVTDPTGRPTSLHRTYLTHDGRKADVPDPRRMMPGSIAKGSAVRLMPHDGVLGIAEGIETALAASRLFGVPCWAALNAGTLSEWVPPEGVEEVIVFGDYDANHTGQVAATTLAQRLHNQSGIKVRVEIPPYPGQDWNDVLVAQEDAEKARYNRDTAGATYG</sequence>
<dbReference type="GO" id="GO:0003677">
    <property type="term" value="F:DNA binding"/>
    <property type="evidence" value="ECO:0007669"/>
    <property type="project" value="InterPro"/>
</dbReference>
<organism evidence="8 9">
    <name type="scientific">Microvirga tunisiensis</name>
    <dbReference type="NCBI Taxonomy" id="2108360"/>
    <lineage>
        <taxon>Bacteria</taxon>
        <taxon>Pseudomonadati</taxon>
        <taxon>Pseudomonadota</taxon>
        <taxon>Alphaproteobacteria</taxon>
        <taxon>Hyphomicrobiales</taxon>
        <taxon>Methylobacteriaceae</taxon>
        <taxon>Microvirga</taxon>
    </lineage>
</organism>
<keyword evidence="4" id="KW-0548">Nucleotidyltransferase</keyword>
<dbReference type="AlphaFoldDB" id="A0A5N7MSZ8"/>
<evidence type="ECO:0000256" key="2">
    <source>
        <dbReference type="ARBA" id="ARBA00022515"/>
    </source>
</evidence>
<protein>
    <submittedName>
        <fullName evidence="8">P4 alpha zinc-binding domain protein</fullName>
    </submittedName>
</protein>
<proteinExistence type="predicted"/>
<dbReference type="Gene3D" id="3.40.1360.10">
    <property type="match status" value="1"/>
</dbReference>
<dbReference type="InterPro" id="IPR013237">
    <property type="entry name" value="Phage_T7_Gp4_N"/>
</dbReference>
<evidence type="ECO:0000313" key="9">
    <source>
        <dbReference type="Proteomes" id="UP000403266"/>
    </source>
</evidence>
<keyword evidence="9" id="KW-1185">Reference proteome</keyword>
<dbReference type="Proteomes" id="UP000403266">
    <property type="component" value="Unassembled WGS sequence"/>
</dbReference>
<dbReference type="InterPro" id="IPR055570">
    <property type="entry name" value="DUF7146"/>
</dbReference>
<evidence type="ECO:0000256" key="5">
    <source>
        <dbReference type="ARBA" id="ARBA00022705"/>
    </source>
</evidence>
<dbReference type="GO" id="GO:0000428">
    <property type="term" value="C:DNA-directed RNA polymerase complex"/>
    <property type="evidence" value="ECO:0007669"/>
    <property type="project" value="UniProtKB-KW"/>
</dbReference>
<comment type="caution">
    <text evidence="8">The sequence shown here is derived from an EMBL/GenBank/DDBJ whole genome shotgun (WGS) entry which is preliminary data.</text>
</comment>
<name>A0A5N7MSZ8_9HYPH</name>
<evidence type="ECO:0000256" key="4">
    <source>
        <dbReference type="ARBA" id="ARBA00022695"/>
    </source>
</evidence>
<gene>
    <name evidence="8" type="ORF">FS320_34980</name>
</gene>
<accession>A0A5N7MSZ8</accession>
<dbReference type="GO" id="GO:0004386">
    <property type="term" value="F:helicase activity"/>
    <property type="evidence" value="ECO:0007669"/>
    <property type="project" value="InterPro"/>
</dbReference>
<dbReference type="Pfam" id="PF13362">
    <property type="entry name" value="Toprim_3"/>
    <property type="match status" value="1"/>
</dbReference>
<dbReference type="GO" id="GO:1990077">
    <property type="term" value="C:primosome complex"/>
    <property type="evidence" value="ECO:0007669"/>
    <property type="project" value="UniProtKB-KW"/>
</dbReference>
<evidence type="ECO:0000256" key="1">
    <source>
        <dbReference type="ARBA" id="ARBA00022478"/>
    </source>
</evidence>
<keyword evidence="1" id="KW-0240">DNA-directed RNA polymerase</keyword>